<dbReference type="PANTHER" id="PTHR30328">
    <property type="entry name" value="TRANSCRIPTIONAL REPRESSOR"/>
    <property type="match status" value="1"/>
</dbReference>
<dbReference type="Gene3D" id="1.10.10.60">
    <property type="entry name" value="Homeodomain-like"/>
    <property type="match status" value="1"/>
</dbReference>
<evidence type="ECO:0000256" key="2">
    <source>
        <dbReference type="PROSITE-ProRule" id="PRU00335"/>
    </source>
</evidence>
<keyword evidence="5" id="KW-1185">Reference proteome</keyword>
<dbReference type="InterPro" id="IPR001647">
    <property type="entry name" value="HTH_TetR"/>
</dbReference>
<dbReference type="InterPro" id="IPR023772">
    <property type="entry name" value="DNA-bd_HTH_TetR-type_CS"/>
</dbReference>
<evidence type="ECO:0000313" key="5">
    <source>
        <dbReference type="Proteomes" id="UP000426246"/>
    </source>
</evidence>
<dbReference type="Pfam" id="PF00440">
    <property type="entry name" value="TetR_N"/>
    <property type="match status" value="1"/>
</dbReference>
<dbReference type="PRINTS" id="PR00455">
    <property type="entry name" value="HTHTETR"/>
</dbReference>
<dbReference type="EMBL" id="CP034235">
    <property type="protein sequence ID" value="QGQ93724.1"/>
    <property type="molecule type" value="Genomic_DNA"/>
</dbReference>
<dbReference type="GO" id="GO:0006355">
    <property type="term" value="P:regulation of DNA-templated transcription"/>
    <property type="evidence" value="ECO:0007669"/>
    <property type="project" value="UniProtKB-ARBA"/>
</dbReference>
<dbReference type="InterPro" id="IPR009057">
    <property type="entry name" value="Homeodomain-like_sf"/>
</dbReference>
<proteinExistence type="predicted"/>
<dbReference type="Gene3D" id="1.10.357.10">
    <property type="entry name" value="Tetracycline Repressor, domain 2"/>
    <property type="match status" value="1"/>
</dbReference>
<dbReference type="GO" id="GO:0003677">
    <property type="term" value="F:DNA binding"/>
    <property type="evidence" value="ECO:0007669"/>
    <property type="project" value="UniProtKB-UniRule"/>
</dbReference>
<dbReference type="RefSeq" id="WP_155698720.1">
    <property type="nucleotide sequence ID" value="NZ_CP034235.1"/>
</dbReference>
<dbReference type="InterPro" id="IPR036271">
    <property type="entry name" value="Tet_transcr_reg_TetR-rel_C_sf"/>
</dbReference>
<dbReference type="SUPFAM" id="SSF48498">
    <property type="entry name" value="Tetracyclin repressor-like, C-terminal domain"/>
    <property type="match status" value="1"/>
</dbReference>
<feature type="domain" description="HTH tetR-type" evidence="3">
    <location>
        <begin position="6"/>
        <end position="66"/>
    </location>
</feature>
<dbReference type="PANTHER" id="PTHR30328:SF54">
    <property type="entry name" value="HTH-TYPE TRANSCRIPTIONAL REPRESSOR SCO4008"/>
    <property type="match status" value="1"/>
</dbReference>
<name>A0A6B8RDA0_9BACL</name>
<dbReference type="InterPro" id="IPR041474">
    <property type="entry name" value="NicS_C"/>
</dbReference>
<protein>
    <submittedName>
        <fullName evidence="4">TetR/AcrR family transcriptional regulator</fullName>
    </submittedName>
</protein>
<dbReference type="KEGG" id="ppsc:EHS13_01780"/>
<dbReference type="OrthoDB" id="9789566at2"/>
<feature type="DNA-binding region" description="H-T-H motif" evidence="2">
    <location>
        <begin position="29"/>
        <end position="48"/>
    </location>
</feature>
<accession>A0A6B8RDA0</accession>
<dbReference type="PROSITE" id="PS01081">
    <property type="entry name" value="HTH_TETR_1"/>
    <property type="match status" value="1"/>
</dbReference>
<dbReference type="AlphaFoldDB" id="A0A6B8RDA0"/>
<sequence>MVQPEIDMKMRILLAAKSLFAKYGYEGTSVRKICEEAGANIALVSYYFGGKENVFLAIFETFMPLERIDFISQQIIEPLEAMRILVKELFNFHSLDPEVVTIIRQETMMDSPRTAIMSPYTLRVWKHLREILMKGKRDGIFKFESLDNTMFFVMGIVVFHRHSIVFEEILEEGEQNIAKYTQEAYDFILRGLGTAVKEG</sequence>
<evidence type="ECO:0000313" key="4">
    <source>
        <dbReference type="EMBL" id="QGQ93724.1"/>
    </source>
</evidence>
<evidence type="ECO:0000256" key="1">
    <source>
        <dbReference type="ARBA" id="ARBA00023125"/>
    </source>
</evidence>
<reference evidence="5" key="1">
    <citation type="submission" date="2018-11" db="EMBL/GenBank/DDBJ databases">
        <title>Complete genome sequence of Paenibacillus sp. ML311-T8.</title>
        <authorList>
            <person name="Nam Y.-D."/>
            <person name="Kang J."/>
            <person name="Chung W.-H."/>
            <person name="Park Y.S."/>
        </authorList>
    </citation>
    <scope>NUCLEOTIDE SEQUENCE [LARGE SCALE GENOMIC DNA]</scope>
    <source>
        <strain evidence="5">ML311-T8</strain>
    </source>
</reference>
<dbReference type="InterPro" id="IPR050109">
    <property type="entry name" value="HTH-type_TetR-like_transc_reg"/>
</dbReference>
<dbReference type="Pfam" id="PF17938">
    <property type="entry name" value="TetR_C_29"/>
    <property type="match status" value="1"/>
</dbReference>
<dbReference type="SUPFAM" id="SSF46689">
    <property type="entry name" value="Homeodomain-like"/>
    <property type="match status" value="1"/>
</dbReference>
<evidence type="ECO:0000259" key="3">
    <source>
        <dbReference type="PROSITE" id="PS50977"/>
    </source>
</evidence>
<dbReference type="Proteomes" id="UP000426246">
    <property type="component" value="Chromosome"/>
</dbReference>
<organism evidence="4 5">
    <name type="scientific">Paenibacillus psychroresistens</name>
    <dbReference type="NCBI Taxonomy" id="1778678"/>
    <lineage>
        <taxon>Bacteria</taxon>
        <taxon>Bacillati</taxon>
        <taxon>Bacillota</taxon>
        <taxon>Bacilli</taxon>
        <taxon>Bacillales</taxon>
        <taxon>Paenibacillaceae</taxon>
        <taxon>Paenibacillus</taxon>
    </lineage>
</organism>
<dbReference type="PROSITE" id="PS50977">
    <property type="entry name" value="HTH_TETR_2"/>
    <property type="match status" value="1"/>
</dbReference>
<gene>
    <name evidence="4" type="ORF">EHS13_01780</name>
</gene>
<keyword evidence="1 2" id="KW-0238">DNA-binding</keyword>